<dbReference type="PANTHER" id="PTHR24413">
    <property type="entry name" value="SPECKLE-TYPE POZ PROTEIN"/>
    <property type="match status" value="1"/>
</dbReference>
<dbReference type="Proteomes" id="UP000266841">
    <property type="component" value="Unassembled WGS sequence"/>
</dbReference>
<name>K0SWX6_THAOC</name>
<feature type="non-terminal residue" evidence="3">
    <location>
        <position position="336"/>
    </location>
</feature>
<evidence type="ECO:0000313" key="3">
    <source>
        <dbReference type="EMBL" id="EJK62682.1"/>
    </source>
</evidence>
<dbReference type="InterPro" id="IPR011333">
    <property type="entry name" value="SKP1/BTB/POZ_sf"/>
</dbReference>
<dbReference type="SUPFAM" id="SSF54695">
    <property type="entry name" value="POZ domain"/>
    <property type="match status" value="1"/>
</dbReference>
<accession>K0SWX6</accession>
<proteinExistence type="predicted"/>
<organism evidence="3 4">
    <name type="scientific">Thalassiosira oceanica</name>
    <name type="common">Marine diatom</name>
    <dbReference type="NCBI Taxonomy" id="159749"/>
    <lineage>
        <taxon>Eukaryota</taxon>
        <taxon>Sar</taxon>
        <taxon>Stramenopiles</taxon>
        <taxon>Ochrophyta</taxon>
        <taxon>Bacillariophyta</taxon>
        <taxon>Coscinodiscophyceae</taxon>
        <taxon>Thalassiosirophycidae</taxon>
        <taxon>Thalassiosirales</taxon>
        <taxon>Thalassiosiraceae</taxon>
        <taxon>Thalassiosira</taxon>
    </lineage>
</organism>
<reference evidence="3 4" key="1">
    <citation type="journal article" date="2012" name="Genome Biol.">
        <title>Genome and low-iron response of an oceanic diatom adapted to chronic iron limitation.</title>
        <authorList>
            <person name="Lommer M."/>
            <person name="Specht M."/>
            <person name="Roy A.S."/>
            <person name="Kraemer L."/>
            <person name="Andreson R."/>
            <person name="Gutowska M.A."/>
            <person name="Wolf J."/>
            <person name="Bergner S.V."/>
            <person name="Schilhabel M.B."/>
            <person name="Klostermeier U.C."/>
            <person name="Beiko R.G."/>
            <person name="Rosenstiel P."/>
            <person name="Hippler M."/>
            <person name="Laroche J."/>
        </authorList>
    </citation>
    <scope>NUCLEOTIDE SEQUENCE [LARGE SCALE GENOMIC DNA]</scope>
    <source>
        <strain evidence="3 4">CCMP1005</strain>
    </source>
</reference>
<feature type="domain" description="BTB" evidence="2">
    <location>
        <begin position="155"/>
        <end position="235"/>
    </location>
</feature>
<dbReference type="OrthoDB" id="51103at2759"/>
<dbReference type="AlphaFoldDB" id="K0SWX6"/>
<feature type="region of interest" description="Disordered" evidence="1">
    <location>
        <begin position="114"/>
        <end position="133"/>
    </location>
</feature>
<protein>
    <recommendedName>
        <fullName evidence="2">BTB domain-containing protein</fullName>
    </recommendedName>
</protein>
<dbReference type="EMBL" id="AGNL01018692">
    <property type="protein sequence ID" value="EJK62682.1"/>
    <property type="molecule type" value="Genomic_DNA"/>
</dbReference>
<evidence type="ECO:0000256" key="1">
    <source>
        <dbReference type="SAM" id="MobiDB-lite"/>
    </source>
</evidence>
<sequence>MEVKSSLALTSALFDAVCRKANIHCWVGPDTKATFVLVDSPPRPQSRATRSSGVPALHFVLVFLFTRVSCRRLACRGVGASCQLACALGGLGEHYCGAAPSRWMWMPMGERAKSQRGEMDSCSSDDESDVSATDNMKPTTLAFDINELLNDEEVADINLIPENNADDTQIRSVPAIKAILAARSKVFKRMLYGEFRETSQSNNDEGITTIRLDYSGRVLQLLVEFCFTDKLSSLHNSSEGRTASLTLEGKCRLLTNLSGAAHYFDIPKLELDIQDLLKNYMNEYPSLACAILDQSSQMLSGENLGFIAMDKIRARPKSALLQAKITTAPPGGCVSP</sequence>
<dbReference type="Gene3D" id="3.30.710.10">
    <property type="entry name" value="Potassium Channel Kv1.1, Chain A"/>
    <property type="match status" value="1"/>
</dbReference>
<comment type="caution">
    <text evidence="3">The sequence shown here is derived from an EMBL/GenBank/DDBJ whole genome shotgun (WGS) entry which is preliminary data.</text>
</comment>
<dbReference type="Pfam" id="PF00651">
    <property type="entry name" value="BTB"/>
    <property type="match status" value="1"/>
</dbReference>
<dbReference type="InterPro" id="IPR000210">
    <property type="entry name" value="BTB/POZ_dom"/>
</dbReference>
<keyword evidence="4" id="KW-1185">Reference proteome</keyword>
<dbReference type="PROSITE" id="PS50097">
    <property type="entry name" value="BTB"/>
    <property type="match status" value="1"/>
</dbReference>
<evidence type="ECO:0000259" key="2">
    <source>
        <dbReference type="PROSITE" id="PS50097"/>
    </source>
</evidence>
<evidence type="ECO:0000313" key="4">
    <source>
        <dbReference type="Proteomes" id="UP000266841"/>
    </source>
</evidence>
<gene>
    <name evidence="3" type="ORF">THAOC_16695</name>
</gene>